<dbReference type="EMBL" id="JBGBPQ010000002">
    <property type="protein sequence ID" value="KAL1529023.1"/>
    <property type="molecule type" value="Genomic_DNA"/>
</dbReference>
<sequence>MLERLPHDQLVATLRRWHREPDATVDRHDFWKAVTTIDPDATDEEVHLAFSRLAEGDRLPLAELPRLLAPLRLQQAAHSLLQQDAAELAPAPSADPLELSVGGVAARLRGALARLEASLAQLPPAAAPLSAESKPLAGGDEESVAVALDLVTAGVPAKPVMLNTRMVHEHMRRLYNRFATAPAPSPGRPRGSASPPRSPRDGRRMSVFGFRQLLRSAGLLGSALSVGGADAVFTQVVKSRSGRMSGADLLLGLAVVARKLYPDAPTPSDAFYSLVAERLLPWLLQVEQAERASRSSGEPRNAP</sequence>
<name>A0AB34K3D4_PRYPA</name>
<feature type="region of interest" description="Disordered" evidence="1">
    <location>
        <begin position="179"/>
        <end position="203"/>
    </location>
</feature>
<evidence type="ECO:0000313" key="3">
    <source>
        <dbReference type="Proteomes" id="UP001515480"/>
    </source>
</evidence>
<comment type="caution">
    <text evidence="2">The sequence shown here is derived from an EMBL/GenBank/DDBJ whole genome shotgun (WGS) entry which is preliminary data.</text>
</comment>
<protein>
    <submittedName>
        <fullName evidence="2">Uncharacterized protein</fullName>
    </submittedName>
</protein>
<evidence type="ECO:0000313" key="2">
    <source>
        <dbReference type="EMBL" id="KAL1529023.1"/>
    </source>
</evidence>
<reference evidence="2 3" key="1">
    <citation type="journal article" date="2024" name="Science">
        <title>Giant polyketide synthase enzymes in the biosynthesis of giant marine polyether toxins.</title>
        <authorList>
            <person name="Fallon T.R."/>
            <person name="Shende V.V."/>
            <person name="Wierzbicki I.H."/>
            <person name="Pendleton A.L."/>
            <person name="Watervoot N.F."/>
            <person name="Auber R.P."/>
            <person name="Gonzalez D.J."/>
            <person name="Wisecaver J.H."/>
            <person name="Moore B.S."/>
        </authorList>
    </citation>
    <scope>NUCLEOTIDE SEQUENCE [LARGE SCALE GENOMIC DNA]</scope>
    <source>
        <strain evidence="2 3">12B1</strain>
    </source>
</reference>
<accession>A0AB34K3D4</accession>
<keyword evidence="3" id="KW-1185">Reference proteome</keyword>
<dbReference type="Proteomes" id="UP001515480">
    <property type="component" value="Unassembled WGS sequence"/>
</dbReference>
<gene>
    <name evidence="2" type="ORF">AB1Y20_010343</name>
</gene>
<dbReference type="AlphaFoldDB" id="A0AB34K3D4"/>
<evidence type="ECO:0000256" key="1">
    <source>
        <dbReference type="SAM" id="MobiDB-lite"/>
    </source>
</evidence>
<proteinExistence type="predicted"/>
<organism evidence="2 3">
    <name type="scientific">Prymnesium parvum</name>
    <name type="common">Toxic golden alga</name>
    <dbReference type="NCBI Taxonomy" id="97485"/>
    <lineage>
        <taxon>Eukaryota</taxon>
        <taxon>Haptista</taxon>
        <taxon>Haptophyta</taxon>
        <taxon>Prymnesiophyceae</taxon>
        <taxon>Prymnesiales</taxon>
        <taxon>Prymnesiaceae</taxon>
        <taxon>Prymnesium</taxon>
    </lineage>
</organism>